<dbReference type="AlphaFoldDB" id="A0A7C9ASL5"/>
<reference evidence="1" key="2">
    <citation type="submission" date="2020-07" db="EMBL/GenBank/DDBJ databases">
        <authorList>
            <person name="Vera ALvarez R."/>
            <person name="Arias-Moreno D.M."/>
            <person name="Jimenez-Jacinto V."/>
            <person name="Jimenez-Bremont J.F."/>
            <person name="Swaminathan K."/>
            <person name="Moose S.P."/>
            <person name="Guerrero-Gonzalez M.L."/>
            <person name="Marino-Ramirez L."/>
            <person name="Landsman D."/>
            <person name="Rodriguez-Kessler M."/>
            <person name="Delgado-Sanchez P."/>
        </authorList>
    </citation>
    <scope>NUCLEOTIDE SEQUENCE</scope>
    <source>
        <tissue evidence="1">Cladode</tissue>
    </source>
</reference>
<accession>A0A7C9ASL5</accession>
<reference evidence="1" key="1">
    <citation type="journal article" date="2013" name="J. Plant Res.">
        <title>Effect of fungi and light on seed germination of three Opuntia species from semiarid lands of central Mexico.</title>
        <authorList>
            <person name="Delgado-Sanchez P."/>
            <person name="Jimenez-Bremont J.F."/>
            <person name="Guerrero-Gonzalez Mde L."/>
            <person name="Flores J."/>
        </authorList>
    </citation>
    <scope>NUCLEOTIDE SEQUENCE</scope>
    <source>
        <tissue evidence="1">Cladode</tissue>
    </source>
</reference>
<sequence>MLFICEEWMVALDLAPLAIDARVASCNLAKQIAAYNVLGLNVRTTDCISSLNPPRKQLITSPTGKSTSLSKASKLFRYCSTVSSCFNFMRSARGLTNELAPTSKRICILPLGLFSNSWGASTKGGFSTPKPCLVTFPTSHTEKAIWEGLDILPPWLLGFPARTLIPLTNSFISAYHRSFASR</sequence>
<organism evidence="1">
    <name type="scientific">Opuntia streptacantha</name>
    <name type="common">Prickly pear cactus</name>
    <name type="synonym">Opuntia cardona</name>
    <dbReference type="NCBI Taxonomy" id="393608"/>
    <lineage>
        <taxon>Eukaryota</taxon>
        <taxon>Viridiplantae</taxon>
        <taxon>Streptophyta</taxon>
        <taxon>Embryophyta</taxon>
        <taxon>Tracheophyta</taxon>
        <taxon>Spermatophyta</taxon>
        <taxon>Magnoliopsida</taxon>
        <taxon>eudicotyledons</taxon>
        <taxon>Gunneridae</taxon>
        <taxon>Pentapetalae</taxon>
        <taxon>Caryophyllales</taxon>
        <taxon>Cactineae</taxon>
        <taxon>Cactaceae</taxon>
        <taxon>Opuntioideae</taxon>
        <taxon>Opuntia</taxon>
    </lineage>
</organism>
<protein>
    <submittedName>
        <fullName evidence="1">Uncharacterized protein</fullName>
    </submittedName>
</protein>
<dbReference type="EMBL" id="GISG01256995">
    <property type="protein sequence ID" value="MBA4672915.1"/>
    <property type="molecule type" value="Transcribed_RNA"/>
</dbReference>
<evidence type="ECO:0000313" key="1">
    <source>
        <dbReference type="EMBL" id="MBA4672915.1"/>
    </source>
</evidence>
<name>A0A7C9ASL5_OPUST</name>
<proteinExistence type="predicted"/>